<dbReference type="EMBL" id="DVJO01000104">
    <property type="protein sequence ID" value="HIS82929.1"/>
    <property type="molecule type" value="Genomic_DNA"/>
</dbReference>
<accession>A0A9D1K514</accession>
<protein>
    <submittedName>
        <fullName evidence="1">Uncharacterized protein</fullName>
    </submittedName>
</protein>
<name>A0A9D1K514_9BACT</name>
<reference evidence="1" key="2">
    <citation type="journal article" date="2021" name="PeerJ">
        <title>Extensive microbial diversity within the chicken gut microbiome revealed by metagenomics and culture.</title>
        <authorList>
            <person name="Gilroy R."/>
            <person name="Ravi A."/>
            <person name="Getino M."/>
            <person name="Pursley I."/>
            <person name="Horton D.L."/>
            <person name="Alikhan N.F."/>
            <person name="Baker D."/>
            <person name="Gharbi K."/>
            <person name="Hall N."/>
            <person name="Watson M."/>
            <person name="Adriaenssens E.M."/>
            <person name="Foster-Nyarko E."/>
            <person name="Jarju S."/>
            <person name="Secka A."/>
            <person name="Antonio M."/>
            <person name="Oren A."/>
            <person name="Chaudhuri R.R."/>
            <person name="La Ragione R."/>
            <person name="Hildebrand F."/>
            <person name="Pallen M.J."/>
        </authorList>
    </citation>
    <scope>NUCLEOTIDE SEQUENCE</scope>
    <source>
        <strain evidence="1">CHK152-2994</strain>
    </source>
</reference>
<reference evidence="1" key="1">
    <citation type="submission" date="2020-10" db="EMBL/GenBank/DDBJ databases">
        <authorList>
            <person name="Gilroy R."/>
        </authorList>
    </citation>
    <scope>NUCLEOTIDE SEQUENCE</scope>
    <source>
        <strain evidence="1">CHK152-2994</strain>
    </source>
</reference>
<gene>
    <name evidence="1" type="ORF">IAD41_04910</name>
</gene>
<evidence type="ECO:0000313" key="1">
    <source>
        <dbReference type="EMBL" id="HIS82929.1"/>
    </source>
</evidence>
<dbReference type="AlphaFoldDB" id="A0A9D1K514"/>
<comment type="caution">
    <text evidence="1">The sequence shown here is derived from an EMBL/GenBank/DDBJ whole genome shotgun (WGS) entry which is preliminary data.</text>
</comment>
<sequence length="122" mass="14263">MSGNLQERLLVAELVRKALIGFIPVREALLNFPPDTKDKSIQAAFHALIHLEADEDLRRRDILYKEEQDEYLEMISQILESGEDLPDNIIRNYEKYYKEPNLPHTKDAAGKVKSFFRYLNLD</sequence>
<organism evidence="1 2">
    <name type="scientific">Candidatus Scatenecus faecavium</name>
    <dbReference type="NCBI Taxonomy" id="2840915"/>
    <lineage>
        <taxon>Bacteria</taxon>
        <taxon>Candidatus Scatenecus</taxon>
    </lineage>
</organism>
<evidence type="ECO:0000313" key="2">
    <source>
        <dbReference type="Proteomes" id="UP000824139"/>
    </source>
</evidence>
<dbReference type="Proteomes" id="UP000824139">
    <property type="component" value="Unassembled WGS sequence"/>
</dbReference>
<proteinExistence type="predicted"/>